<accession>A0A2U3R4T7</accession>
<evidence type="ECO:0000313" key="2">
    <source>
        <dbReference type="Proteomes" id="UP000244960"/>
    </source>
</evidence>
<evidence type="ECO:0000313" key="1">
    <source>
        <dbReference type="EMBL" id="SPR08236.1"/>
    </source>
</evidence>
<dbReference type="AlphaFoldDB" id="A0A2U3R4T7"/>
<name>A0A2U3R4T7_ORITS</name>
<gene>
    <name evidence="1" type="ORF">UT176_01304</name>
</gene>
<reference evidence="2" key="1">
    <citation type="submission" date="2018-03" db="EMBL/GenBank/DDBJ databases">
        <authorList>
            <person name="Batty M. E."/>
            <person name="Batty M E."/>
        </authorList>
    </citation>
    <scope>NUCLEOTIDE SEQUENCE [LARGE SCALE GENOMIC DNA]</scope>
</reference>
<protein>
    <submittedName>
        <fullName evidence="1">Uncharacterized protein</fullName>
    </submittedName>
</protein>
<sequence length="49" mass="5647">MLKNNTDKTSKELASLYSRKIASSIILKAIKNFGYSYKKSFYYSKVTIC</sequence>
<dbReference type="EMBL" id="LS398547">
    <property type="protein sequence ID" value="SPR08236.1"/>
    <property type="molecule type" value="Genomic_DNA"/>
</dbReference>
<dbReference type="Proteomes" id="UP000244960">
    <property type="component" value="Chromosome I"/>
</dbReference>
<proteinExistence type="predicted"/>
<organism evidence="1 2">
    <name type="scientific">Orientia tsutsugamushi</name>
    <name type="common">Rickettsia tsutsugamushi</name>
    <dbReference type="NCBI Taxonomy" id="784"/>
    <lineage>
        <taxon>Bacteria</taxon>
        <taxon>Pseudomonadati</taxon>
        <taxon>Pseudomonadota</taxon>
        <taxon>Alphaproteobacteria</taxon>
        <taxon>Rickettsiales</taxon>
        <taxon>Rickettsiaceae</taxon>
        <taxon>Rickettsieae</taxon>
        <taxon>Orientia</taxon>
    </lineage>
</organism>